<dbReference type="EMBL" id="JABFAE010000006">
    <property type="protein sequence ID" value="MBA0830973.1"/>
    <property type="molecule type" value="Genomic_DNA"/>
</dbReference>
<keyword evidence="2" id="KW-1185">Reference proteome</keyword>
<accession>A0A7J9JA53</accession>
<dbReference type="Proteomes" id="UP000593575">
    <property type="component" value="Unassembled WGS sequence"/>
</dbReference>
<name>A0A7J9JA53_9ROSI</name>
<reference evidence="1 2" key="1">
    <citation type="journal article" date="2019" name="Genome Biol. Evol.">
        <title>Insights into the evolution of the New World diploid cottons (Gossypium, subgenus Houzingenia) based on genome sequencing.</title>
        <authorList>
            <person name="Grover C.E."/>
            <person name="Arick M.A. 2nd"/>
            <person name="Thrash A."/>
            <person name="Conover J.L."/>
            <person name="Sanders W.S."/>
            <person name="Peterson D.G."/>
            <person name="Frelichowski J.E."/>
            <person name="Scheffler J.A."/>
            <person name="Scheffler B.E."/>
            <person name="Wendel J.F."/>
        </authorList>
    </citation>
    <scope>NUCLEOTIDE SEQUENCE [LARGE SCALE GENOMIC DNA]</scope>
    <source>
        <strain evidence="1">6</strain>
        <tissue evidence="1">Leaf</tissue>
    </source>
</reference>
<evidence type="ECO:0000313" key="2">
    <source>
        <dbReference type="Proteomes" id="UP000593575"/>
    </source>
</evidence>
<evidence type="ECO:0000313" key="1">
    <source>
        <dbReference type="EMBL" id="MBA0830973.1"/>
    </source>
</evidence>
<dbReference type="AlphaFoldDB" id="A0A7J9JA53"/>
<comment type="caution">
    <text evidence="1">The sequence shown here is derived from an EMBL/GenBank/DDBJ whole genome shotgun (WGS) entry which is preliminary data.</text>
</comment>
<proteinExistence type="predicted"/>
<gene>
    <name evidence="1" type="ORF">Goarm_015466</name>
</gene>
<sequence length="38" mass="4165">MLSVTLLGSTSSLLRSWKISFLLPTIVMCHTSTVLITN</sequence>
<organism evidence="1 2">
    <name type="scientific">Gossypium armourianum</name>
    <dbReference type="NCBI Taxonomy" id="34283"/>
    <lineage>
        <taxon>Eukaryota</taxon>
        <taxon>Viridiplantae</taxon>
        <taxon>Streptophyta</taxon>
        <taxon>Embryophyta</taxon>
        <taxon>Tracheophyta</taxon>
        <taxon>Spermatophyta</taxon>
        <taxon>Magnoliopsida</taxon>
        <taxon>eudicotyledons</taxon>
        <taxon>Gunneridae</taxon>
        <taxon>Pentapetalae</taxon>
        <taxon>rosids</taxon>
        <taxon>malvids</taxon>
        <taxon>Malvales</taxon>
        <taxon>Malvaceae</taxon>
        <taxon>Malvoideae</taxon>
        <taxon>Gossypium</taxon>
    </lineage>
</organism>
<protein>
    <submittedName>
        <fullName evidence="1">Uncharacterized protein</fullName>
    </submittedName>
</protein>